<proteinExistence type="predicted"/>
<reference evidence="2 4" key="2">
    <citation type="submission" date="2023-07" db="EMBL/GenBank/DDBJ databases">
        <title>Genomic Encyclopedia of Type Strains, Phase IV (KMG-IV): sequencing the most valuable type-strain genomes for metagenomic binning, comparative biology and taxonomic classification.</title>
        <authorList>
            <person name="Goeker M."/>
        </authorList>
    </citation>
    <scope>NUCLEOTIDE SEQUENCE [LARGE SCALE GENOMIC DNA]</scope>
    <source>
        <strain evidence="2 4">DSM 338</strain>
    </source>
</reference>
<reference evidence="1" key="1">
    <citation type="submission" date="2022-12" db="EMBL/GenBank/DDBJ databases">
        <title>Reference genome sequencing for broad-spectrum identification of bacterial and archaeal isolates by mass spectrometry.</title>
        <authorList>
            <person name="Sekiguchi Y."/>
            <person name="Tourlousse D.M."/>
        </authorList>
    </citation>
    <scope>NUCLEOTIDE SEQUENCE</scope>
    <source>
        <strain evidence="1">301</strain>
    </source>
</reference>
<dbReference type="InterPro" id="IPR036869">
    <property type="entry name" value="J_dom_sf"/>
</dbReference>
<evidence type="ECO:0000313" key="3">
    <source>
        <dbReference type="Proteomes" id="UP001144397"/>
    </source>
</evidence>
<dbReference type="SUPFAM" id="SSF46565">
    <property type="entry name" value="Chaperone J-domain"/>
    <property type="match status" value="1"/>
</dbReference>
<sequence>MTSAYPLSWPEGFPRARTREKGQFRTTLAGALENVRSSLLAFGRDSGSPVAGIVLSSNVSLGENRPADPGVAVWFSWDGEQRCIPVDRYDTPAANLQAIHHVLEARRTELRHGTLSLVRATFKGFIPALPAPGRRPWREVLGLGAHPEPAAIETAYRELARTKHPDAGGSHEAMAELNAARTAALKEIGHG</sequence>
<accession>A0A9W6CG95</accession>
<keyword evidence="4" id="KW-1185">Reference proteome</keyword>
<dbReference type="EMBL" id="BSDO01000002">
    <property type="protein sequence ID" value="GLI21853.1"/>
    <property type="molecule type" value="Genomic_DNA"/>
</dbReference>
<dbReference type="RefSeq" id="WP_281806755.1">
    <property type="nucleotide sequence ID" value="NZ_BSDO01000002.1"/>
</dbReference>
<evidence type="ECO:0000313" key="1">
    <source>
        <dbReference type="EMBL" id="GLI21853.1"/>
    </source>
</evidence>
<dbReference type="Proteomes" id="UP001144397">
    <property type="component" value="Unassembled WGS sequence"/>
</dbReference>
<evidence type="ECO:0000313" key="4">
    <source>
        <dbReference type="Proteomes" id="UP001245370"/>
    </source>
</evidence>
<dbReference type="Proteomes" id="UP001245370">
    <property type="component" value="Unassembled WGS sequence"/>
</dbReference>
<dbReference type="Gene3D" id="1.10.287.110">
    <property type="entry name" value="DnaJ domain"/>
    <property type="match status" value="1"/>
</dbReference>
<name>A0A9W6CG95_XANFL</name>
<dbReference type="AlphaFoldDB" id="A0A9W6CG95"/>
<dbReference type="EMBL" id="JAVDPY010000001">
    <property type="protein sequence ID" value="MDR6332397.1"/>
    <property type="molecule type" value="Genomic_DNA"/>
</dbReference>
<protein>
    <recommendedName>
        <fullName evidence="5">J domain-containing protein</fullName>
    </recommendedName>
</protein>
<organism evidence="1 3">
    <name type="scientific">Xanthobacter flavus</name>
    <dbReference type="NCBI Taxonomy" id="281"/>
    <lineage>
        <taxon>Bacteria</taxon>
        <taxon>Pseudomonadati</taxon>
        <taxon>Pseudomonadota</taxon>
        <taxon>Alphaproteobacteria</taxon>
        <taxon>Hyphomicrobiales</taxon>
        <taxon>Xanthobacteraceae</taxon>
        <taxon>Xanthobacter</taxon>
    </lineage>
</organism>
<comment type="caution">
    <text evidence="1">The sequence shown here is derived from an EMBL/GenBank/DDBJ whole genome shotgun (WGS) entry which is preliminary data.</text>
</comment>
<evidence type="ECO:0000313" key="2">
    <source>
        <dbReference type="EMBL" id="MDR6332397.1"/>
    </source>
</evidence>
<gene>
    <name evidence="2" type="ORF">GGQ86_000844</name>
    <name evidence="1" type="ORF">XFLAVUS301_15270</name>
</gene>
<dbReference type="GeneID" id="95762321"/>
<evidence type="ECO:0008006" key="5">
    <source>
        <dbReference type="Google" id="ProtNLM"/>
    </source>
</evidence>